<accession>A0A8H6RDA1</accession>
<evidence type="ECO:0000313" key="2">
    <source>
        <dbReference type="EMBL" id="KAF7188943.1"/>
    </source>
</evidence>
<dbReference type="AlphaFoldDB" id="A0A8H6RDA1"/>
<evidence type="ECO:0000256" key="1">
    <source>
        <dbReference type="SAM" id="MobiDB-lite"/>
    </source>
</evidence>
<gene>
    <name evidence="2" type="ORF">HII31_09866</name>
</gene>
<dbReference type="Proteomes" id="UP000660729">
    <property type="component" value="Unassembled WGS sequence"/>
</dbReference>
<reference evidence="2" key="1">
    <citation type="submission" date="2020-04" db="EMBL/GenBank/DDBJ databases">
        <title>Draft genome resource of the tomato pathogen Pseudocercospora fuligena.</title>
        <authorList>
            <person name="Zaccaron A."/>
        </authorList>
    </citation>
    <scope>NUCLEOTIDE SEQUENCE</scope>
    <source>
        <strain evidence="2">PF001</strain>
    </source>
</reference>
<sequence length="659" mass="73177">MAAQNPGARTRHAPSTTAASAADSQAVCHFLDKVAAEIRVMIYEHVFGASEYARLSSTPTDQPVSATNADSTAEAAPAMINTSILATSKQTREEALDAFYNTKIVRFDFIQLRDLLNSRASGQSDQLDMVQNIEIVDCNQVEPSDSIHSTLKEALTLPRIKSLSILSDCLTGPDRRHVTAREEAHRLGLGSVTCCNVGRYRIGELPENVQFINSKLVRMWPSAASMPDDYEALDVANLTWSGKGISGEYSQNLLAWASHTSFRLWVGLHEIATTPLTIEDPGSNDWRDPAVNEYNRKTMDRSGFIRCIVSDPPRVCHVSNSPDQDVPLHKLGPQHDPLRLEQATEILAMNIGRYKWLTHDEDDWPTDEEIKPSWVELGDSNVLEIQSERHRKFRALLEENNTINWPTDPTRACRLSEVREELLGCHIFPRAFGQETILNADKRELRQLWYLRLAIYALVEESPDDDASNDQHADNDGDSRDQEDDSRKDVGPENGVGQDATTEKPEVTDEAADGIVEDDQAAMHEWSTELMRKYLSRVEGVDEAQLSEASEKKMRRALIMAMGFASGLIKARPIEESDPEGTDPGSPPSSTEQPENEAVQPMRGERSGDGAEGDWASGEASNIDEDLYQPFLDSHTVMVADVFKAIMAGVFDNLDWGGA</sequence>
<dbReference type="InterPro" id="IPR038883">
    <property type="entry name" value="AN11006-like"/>
</dbReference>
<organism evidence="2 3">
    <name type="scientific">Pseudocercospora fuligena</name>
    <dbReference type="NCBI Taxonomy" id="685502"/>
    <lineage>
        <taxon>Eukaryota</taxon>
        <taxon>Fungi</taxon>
        <taxon>Dikarya</taxon>
        <taxon>Ascomycota</taxon>
        <taxon>Pezizomycotina</taxon>
        <taxon>Dothideomycetes</taxon>
        <taxon>Dothideomycetidae</taxon>
        <taxon>Mycosphaerellales</taxon>
        <taxon>Mycosphaerellaceae</taxon>
        <taxon>Pseudocercospora</taxon>
    </lineage>
</organism>
<feature type="region of interest" description="Disordered" evidence="1">
    <location>
        <begin position="463"/>
        <end position="509"/>
    </location>
</feature>
<feature type="region of interest" description="Disordered" evidence="1">
    <location>
        <begin position="574"/>
        <end position="620"/>
    </location>
</feature>
<feature type="compositionally biased region" description="Basic and acidic residues" evidence="1">
    <location>
        <begin position="469"/>
        <end position="491"/>
    </location>
</feature>
<keyword evidence="3" id="KW-1185">Reference proteome</keyword>
<dbReference type="PANTHER" id="PTHR42085">
    <property type="entry name" value="F-BOX DOMAIN-CONTAINING PROTEIN"/>
    <property type="match status" value="1"/>
</dbReference>
<comment type="caution">
    <text evidence="2">The sequence shown here is derived from an EMBL/GenBank/DDBJ whole genome shotgun (WGS) entry which is preliminary data.</text>
</comment>
<proteinExistence type="predicted"/>
<name>A0A8H6RDA1_9PEZI</name>
<evidence type="ECO:0000313" key="3">
    <source>
        <dbReference type="Proteomes" id="UP000660729"/>
    </source>
</evidence>
<dbReference type="EMBL" id="JABCIY010000204">
    <property type="protein sequence ID" value="KAF7188943.1"/>
    <property type="molecule type" value="Genomic_DNA"/>
</dbReference>
<dbReference type="PANTHER" id="PTHR42085:SF4">
    <property type="entry name" value="F-BOX DOMAIN-CONTAINING PROTEIN"/>
    <property type="match status" value="1"/>
</dbReference>
<dbReference type="OrthoDB" id="3649037at2759"/>
<protein>
    <submittedName>
        <fullName evidence="2">Uncharacterized protein</fullName>
    </submittedName>
</protein>